<feature type="region of interest" description="Disordered" evidence="1">
    <location>
        <begin position="1"/>
        <end position="32"/>
    </location>
</feature>
<feature type="non-terminal residue" evidence="3">
    <location>
        <position position="702"/>
    </location>
</feature>
<feature type="region of interest" description="Disordered" evidence="1">
    <location>
        <begin position="556"/>
        <end position="588"/>
    </location>
</feature>
<dbReference type="EMBL" id="QDEB01000157">
    <property type="protein sequence ID" value="RZC43309.1"/>
    <property type="molecule type" value="Genomic_DNA"/>
</dbReference>
<dbReference type="Proteomes" id="UP000292052">
    <property type="component" value="Unassembled WGS sequence"/>
</dbReference>
<keyword evidence="4" id="KW-1185">Reference proteome</keyword>
<evidence type="ECO:0000259" key="2">
    <source>
        <dbReference type="Pfam" id="PF16207"/>
    </source>
</evidence>
<organism evidence="3 4">
    <name type="scientific">Asbolus verrucosus</name>
    <name type="common">Desert ironclad beetle</name>
    <dbReference type="NCBI Taxonomy" id="1661398"/>
    <lineage>
        <taxon>Eukaryota</taxon>
        <taxon>Metazoa</taxon>
        <taxon>Ecdysozoa</taxon>
        <taxon>Arthropoda</taxon>
        <taxon>Hexapoda</taxon>
        <taxon>Insecta</taxon>
        <taxon>Pterygota</taxon>
        <taxon>Neoptera</taxon>
        <taxon>Endopterygota</taxon>
        <taxon>Coleoptera</taxon>
        <taxon>Polyphaga</taxon>
        <taxon>Cucujiformia</taxon>
        <taxon>Tenebrionidae</taxon>
        <taxon>Pimeliinae</taxon>
        <taxon>Asbolus</taxon>
    </lineage>
</organism>
<feature type="compositionally biased region" description="Basic and acidic residues" evidence="1">
    <location>
        <begin position="136"/>
        <end position="188"/>
    </location>
</feature>
<feature type="compositionally biased region" description="Basic and acidic residues" evidence="1">
    <location>
        <begin position="508"/>
        <end position="528"/>
    </location>
</feature>
<feature type="compositionally biased region" description="Polar residues" evidence="1">
    <location>
        <begin position="627"/>
        <end position="654"/>
    </location>
</feature>
<dbReference type="GO" id="GO:0000122">
    <property type="term" value="P:negative regulation of transcription by RNA polymerase II"/>
    <property type="evidence" value="ECO:0007669"/>
    <property type="project" value="TreeGrafter"/>
</dbReference>
<dbReference type="InterPro" id="IPR032443">
    <property type="entry name" value="RAWUL"/>
</dbReference>
<proteinExistence type="predicted"/>
<accession>A0A482WER0</accession>
<feature type="region of interest" description="Disordered" evidence="1">
    <location>
        <begin position="508"/>
        <end position="536"/>
    </location>
</feature>
<feature type="compositionally biased region" description="Polar residues" evidence="1">
    <location>
        <begin position="307"/>
        <end position="316"/>
    </location>
</feature>
<dbReference type="STRING" id="1661398.A0A482WER0"/>
<feature type="compositionally biased region" description="Basic and acidic residues" evidence="1">
    <location>
        <begin position="332"/>
        <end position="362"/>
    </location>
</feature>
<dbReference type="Pfam" id="PF16207">
    <property type="entry name" value="RAWUL"/>
    <property type="match status" value="1"/>
</dbReference>
<evidence type="ECO:0000256" key="1">
    <source>
        <dbReference type="SAM" id="MobiDB-lite"/>
    </source>
</evidence>
<feature type="compositionally biased region" description="Polar residues" evidence="1">
    <location>
        <begin position="380"/>
        <end position="391"/>
    </location>
</feature>
<feature type="region of interest" description="Disordered" evidence="1">
    <location>
        <begin position="625"/>
        <end position="654"/>
    </location>
</feature>
<dbReference type="PANTHER" id="PTHR10825:SF29">
    <property type="entry name" value="POLYCOMB GROUP RING FINGER PROTEIN 1"/>
    <property type="match status" value="1"/>
</dbReference>
<evidence type="ECO:0000313" key="4">
    <source>
        <dbReference type="Proteomes" id="UP000292052"/>
    </source>
</evidence>
<dbReference type="Gene3D" id="3.10.20.90">
    <property type="entry name" value="Phosphatidylinositol 3-kinase Catalytic Subunit, Chain A, domain 1"/>
    <property type="match status" value="1"/>
</dbReference>
<dbReference type="PANTHER" id="PTHR10825">
    <property type="entry name" value="RING FINGER DOMAIN-CONTAINING, POLYCOMB GROUP COMPONENT"/>
    <property type="match status" value="1"/>
</dbReference>
<feature type="compositionally biased region" description="Low complexity" evidence="1">
    <location>
        <begin position="678"/>
        <end position="694"/>
    </location>
</feature>
<sequence length="702" mass="79122">MFDWFRSDDSAPGAIPALPSLQKNGTQAQLEEPHDNPMKRYLQCPGMCRIEVLKKFVRNKYNVDTNLFHIDILYKRVPLPDHYTLIDIGYIYSWKRNEPMKFFFRITDINKVAERFDYFDGRTSPEVIQKPTRIRQSSDRDKTSRGERKKEAAAHNKEVKEETKPSPPAKEETARTEPEVKCEKSEEVKSVVKRNEVKSVKPEVKPVKDEVKSVTAEAKPIKDEVKSVKDETQQNKDEVILKPEITEEIKNKIQSGKSDIKNNVYTNITLNRDDNVEIITKIQKVSNKEGHPIGLNIINHTVKKTNKVQTSKNRPANNPKLVPTSSNVDNKTPSEREKKTEEATPKTEESRDRDREELEKSNFLKSIQLTAKNSLPEPKATTSSPKPMTSSQKRKNSSPVKNEKSQEKKTKIEKKPVKIIIQPKTIQNPAVRQMVTNVNQNVNNMSKIVEQSTTATKTTDLQSLIDNCKINIPSSLSITLNEGGEGGARTPPSIPPVKNYIEILKLPDSNKVEDKEKSKDKEEGKSEKTSPTLMSPAIKDKNRNIQTFQKIFEESIIKKSPEMTNNNNKSKAEGSKPTPLDLTSPNEGSKRKILEIASQLHKKTKLEQEKKKEEVTIGKIAIPRLATQRTLKPTSNKYDFGQNRPQTSASLHSSSLGLNYTVSVGQSEVKAPSPKRVAPSTSKAKPKSSPKGAGMSPNQLLE</sequence>
<reference evidence="3 4" key="1">
    <citation type="submission" date="2017-03" db="EMBL/GenBank/DDBJ databases">
        <title>Genome of the blue death feigning beetle - Asbolus verrucosus.</title>
        <authorList>
            <person name="Rider S.D."/>
        </authorList>
    </citation>
    <scope>NUCLEOTIDE SEQUENCE [LARGE SCALE GENOMIC DNA]</scope>
    <source>
        <strain evidence="3">Butters</strain>
        <tissue evidence="3">Head and leg muscle</tissue>
    </source>
</reference>
<feature type="region of interest" description="Disordered" evidence="1">
    <location>
        <begin position="667"/>
        <end position="702"/>
    </location>
</feature>
<dbReference type="OrthoDB" id="10264655at2759"/>
<dbReference type="AlphaFoldDB" id="A0A482WER0"/>
<comment type="caution">
    <text evidence="3">The sequence shown here is derived from an EMBL/GenBank/DDBJ whole genome shotgun (WGS) entry which is preliminary data.</text>
</comment>
<dbReference type="GO" id="GO:0035102">
    <property type="term" value="C:PRC1 complex"/>
    <property type="evidence" value="ECO:0007669"/>
    <property type="project" value="TreeGrafter"/>
</dbReference>
<feature type="compositionally biased region" description="Basic and acidic residues" evidence="1">
    <location>
        <begin position="401"/>
        <end position="415"/>
    </location>
</feature>
<evidence type="ECO:0000313" key="3">
    <source>
        <dbReference type="EMBL" id="RZC43309.1"/>
    </source>
</evidence>
<feature type="region of interest" description="Disordered" evidence="1">
    <location>
        <begin position="127"/>
        <end position="188"/>
    </location>
</feature>
<feature type="compositionally biased region" description="Polar residues" evidence="1">
    <location>
        <begin position="363"/>
        <end position="373"/>
    </location>
</feature>
<feature type="region of interest" description="Disordered" evidence="1">
    <location>
        <begin position="305"/>
        <end position="415"/>
    </location>
</feature>
<feature type="domain" description="RAWUL" evidence="2">
    <location>
        <begin position="40"/>
        <end position="105"/>
    </location>
</feature>
<protein>
    <submittedName>
        <fullName evidence="3">AIF-MLS domain containing protein</fullName>
    </submittedName>
</protein>
<name>A0A482WER0_ASBVE</name>
<dbReference type="GO" id="GO:1990841">
    <property type="term" value="F:promoter-specific chromatin binding"/>
    <property type="evidence" value="ECO:0007669"/>
    <property type="project" value="TreeGrafter"/>
</dbReference>
<gene>
    <name evidence="3" type="ORF">BDFB_010818</name>
</gene>
<dbReference type="CDD" id="cd17082">
    <property type="entry name" value="RAWUL_PCGF2_like"/>
    <property type="match status" value="1"/>
</dbReference>